<dbReference type="GO" id="GO:0022857">
    <property type="term" value="F:transmembrane transporter activity"/>
    <property type="evidence" value="ECO:0007669"/>
    <property type="project" value="InterPro"/>
</dbReference>
<dbReference type="KEGG" id="pzu:PHZ_c3171"/>
<evidence type="ECO:0000256" key="1">
    <source>
        <dbReference type="ARBA" id="ARBA00004141"/>
    </source>
</evidence>
<evidence type="ECO:0000256" key="3">
    <source>
        <dbReference type="ARBA" id="ARBA00022692"/>
    </source>
</evidence>
<dbReference type="GO" id="GO:0016020">
    <property type="term" value="C:membrane"/>
    <property type="evidence" value="ECO:0007669"/>
    <property type="project" value="UniProtKB-SubCell"/>
</dbReference>
<feature type="transmembrane region" description="Helical" evidence="9">
    <location>
        <begin position="176"/>
        <end position="196"/>
    </location>
</feature>
<feature type="transmembrane region" description="Helical" evidence="9">
    <location>
        <begin position="394"/>
        <end position="414"/>
    </location>
</feature>
<feature type="transmembrane region" description="Helical" evidence="9">
    <location>
        <begin position="83"/>
        <end position="101"/>
    </location>
</feature>
<dbReference type="PANTHER" id="PTHR43791">
    <property type="entry name" value="PERMEASE-RELATED"/>
    <property type="match status" value="1"/>
</dbReference>
<evidence type="ECO:0000256" key="4">
    <source>
        <dbReference type="ARBA" id="ARBA00022989"/>
    </source>
</evidence>
<feature type="domain" description="Major facilitator superfamily (MFS) profile" evidence="10">
    <location>
        <begin position="17"/>
        <end position="422"/>
    </location>
</feature>
<dbReference type="FunFam" id="1.20.1250.20:FF:000018">
    <property type="entry name" value="MFS transporter permease"/>
    <property type="match status" value="1"/>
</dbReference>
<evidence type="ECO:0000256" key="5">
    <source>
        <dbReference type="ARBA" id="ARBA00023136"/>
    </source>
</evidence>
<proteinExistence type="inferred from homology"/>
<protein>
    <recommendedName>
        <fullName evidence="8">Putative tartrate transporter</fullName>
    </recommendedName>
</protein>
<reference evidence="11 12" key="1">
    <citation type="journal article" date="2008" name="BMC Genomics">
        <title>Complete genome of Phenylobacterium zucineum - a novel facultative intracellular bacterium isolated from human erythroleukemia cell line K562.</title>
        <authorList>
            <person name="Luo Y."/>
            <person name="Xu X."/>
            <person name="Ding Z."/>
            <person name="Liu Z."/>
            <person name="Zhang B."/>
            <person name="Yan Z."/>
            <person name="Sun J."/>
            <person name="Hu S."/>
            <person name="Hu X."/>
        </authorList>
    </citation>
    <scope>NUCLEOTIDE SEQUENCE [LARGE SCALE GENOMIC DNA]</scope>
    <source>
        <strain evidence="11 12">HLK1</strain>
    </source>
</reference>
<dbReference type="SUPFAM" id="SSF103473">
    <property type="entry name" value="MFS general substrate transporter"/>
    <property type="match status" value="1"/>
</dbReference>
<evidence type="ECO:0000313" key="12">
    <source>
        <dbReference type="Proteomes" id="UP000001868"/>
    </source>
</evidence>
<keyword evidence="4 9" id="KW-1133">Transmembrane helix</keyword>
<keyword evidence="5 9" id="KW-0472">Membrane</keyword>
<keyword evidence="12" id="KW-1185">Reference proteome</keyword>
<dbReference type="RefSeq" id="WP_012523718.1">
    <property type="nucleotide sequence ID" value="NC_011144.1"/>
</dbReference>
<feature type="transmembrane region" description="Helical" evidence="9">
    <location>
        <begin position="107"/>
        <end position="129"/>
    </location>
</feature>
<accession>B4RA76</accession>
<evidence type="ECO:0000256" key="6">
    <source>
        <dbReference type="ARBA" id="ARBA00038514"/>
    </source>
</evidence>
<dbReference type="OrthoDB" id="9773957at2"/>
<keyword evidence="2" id="KW-0813">Transport</keyword>
<dbReference type="PANTHER" id="PTHR43791:SF36">
    <property type="entry name" value="TRANSPORTER, PUTATIVE (AFU_ORTHOLOGUE AFUA_6G08340)-RELATED"/>
    <property type="match status" value="1"/>
</dbReference>
<evidence type="ECO:0000256" key="8">
    <source>
        <dbReference type="ARBA" id="ARBA00074139"/>
    </source>
</evidence>
<feature type="transmembrane region" description="Helical" evidence="9">
    <location>
        <begin position="242"/>
        <end position="264"/>
    </location>
</feature>
<sequence>MQALDEARVLRKVALRLLPFIGLLYFVAYLDRVNVGYAALTMNADIGLSAAAYGAGAGIFFLGYFLFEVPSNLILEKVGARRWIARIMVSWGLLSAGMALIDGPVAFYVVRFLLGVAEAGFFPGMILYLTYWFPWSERGRIVAAFMLAIPISAVVGAPLSTALLDVSVFGLAGWRTMFLLEGLPAVVLGVVVFFWMTDRPAAAAWLSDPEKATLQQALDRDHVAAEDSHLHSLRHALTSPKVWKYAFVYFGAVMGSYGLGLWMPQIVKGFGGLTNQQTGLVTAVPYLLAAIAMLLWGRHADRTGERLWHFILPALLAAGGFLLAATSRETAVQFAGLALGAIGVNGACSAFWALPTRFLRASAAAGGIALINSVGNLAGYLGPYVMGFLRERTGAYGAGLLALSAALVASALLAPAWSRRRSLALTPGSV</sequence>
<dbReference type="STRING" id="450851.PHZ_c3171"/>
<keyword evidence="3 9" id="KW-0812">Transmembrane</keyword>
<dbReference type="PROSITE" id="PS50850">
    <property type="entry name" value="MFS"/>
    <property type="match status" value="1"/>
</dbReference>
<evidence type="ECO:0000256" key="2">
    <source>
        <dbReference type="ARBA" id="ARBA00022448"/>
    </source>
</evidence>
<dbReference type="HOGENOM" id="CLU_001265_0_0_5"/>
<dbReference type="Proteomes" id="UP000001868">
    <property type="component" value="Chromosome"/>
</dbReference>
<feature type="transmembrane region" description="Helical" evidence="9">
    <location>
        <begin position="276"/>
        <end position="295"/>
    </location>
</feature>
<dbReference type="Gene3D" id="1.20.1250.20">
    <property type="entry name" value="MFS general substrate transporter like domains"/>
    <property type="match status" value="2"/>
</dbReference>
<feature type="transmembrane region" description="Helical" evidence="9">
    <location>
        <begin position="50"/>
        <end position="71"/>
    </location>
</feature>
<dbReference type="AlphaFoldDB" id="B4RA76"/>
<gene>
    <name evidence="11" type="ordered locus">PHZ_c3171</name>
</gene>
<evidence type="ECO:0000256" key="9">
    <source>
        <dbReference type="SAM" id="Phobius"/>
    </source>
</evidence>
<dbReference type="Pfam" id="PF07690">
    <property type="entry name" value="MFS_1"/>
    <property type="match status" value="1"/>
</dbReference>
<dbReference type="eggNOG" id="COG2271">
    <property type="taxonomic scope" value="Bacteria"/>
</dbReference>
<comment type="similarity">
    <text evidence="6">Belongs to the major facilitator superfamily. Phthalate permease family.</text>
</comment>
<dbReference type="FunFam" id="1.20.1250.20:FF:000126">
    <property type="entry name" value="MFS transporter permease"/>
    <property type="match status" value="1"/>
</dbReference>
<dbReference type="InterPro" id="IPR036259">
    <property type="entry name" value="MFS_trans_sf"/>
</dbReference>
<comment type="function">
    <text evidence="7">Component of the tartrate utilization system and may allow entry of tartrate and tartrate dehydrogenase.</text>
</comment>
<dbReference type="CDD" id="cd17319">
    <property type="entry name" value="MFS_ExuT_GudP_like"/>
    <property type="match status" value="1"/>
</dbReference>
<name>B4RA76_PHEZH</name>
<feature type="transmembrane region" description="Helical" evidence="9">
    <location>
        <begin position="331"/>
        <end position="354"/>
    </location>
</feature>
<comment type="subcellular location">
    <subcellularLocation>
        <location evidence="1">Membrane</location>
        <topology evidence="1">Multi-pass membrane protein</topology>
    </subcellularLocation>
</comment>
<feature type="transmembrane region" description="Helical" evidence="9">
    <location>
        <begin position="307"/>
        <end position="325"/>
    </location>
</feature>
<dbReference type="InterPro" id="IPR020846">
    <property type="entry name" value="MFS_dom"/>
</dbReference>
<evidence type="ECO:0000313" key="11">
    <source>
        <dbReference type="EMBL" id="ACG79580.1"/>
    </source>
</evidence>
<evidence type="ECO:0000256" key="7">
    <source>
        <dbReference type="ARBA" id="ARBA00058119"/>
    </source>
</evidence>
<dbReference type="EMBL" id="CP000747">
    <property type="protein sequence ID" value="ACG79580.1"/>
    <property type="molecule type" value="Genomic_DNA"/>
</dbReference>
<feature type="transmembrane region" description="Helical" evidence="9">
    <location>
        <begin position="13"/>
        <end position="30"/>
    </location>
</feature>
<evidence type="ECO:0000259" key="10">
    <source>
        <dbReference type="PROSITE" id="PS50850"/>
    </source>
</evidence>
<organism evidence="11 12">
    <name type="scientific">Phenylobacterium zucineum (strain HLK1)</name>
    <dbReference type="NCBI Taxonomy" id="450851"/>
    <lineage>
        <taxon>Bacteria</taxon>
        <taxon>Pseudomonadati</taxon>
        <taxon>Pseudomonadota</taxon>
        <taxon>Alphaproteobacteria</taxon>
        <taxon>Caulobacterales</taxon>
        <taxon>Caulobacteraceae</taxon>
        <taxon>Phenylobacterium</taxon>
    </lineage>
</organism>
<feature type="transmembrane region" description="Helical" evidence="9">
    <location>
        <begin position="141"/>
        <end position="164"/>
    </location>
</feature>
<feature type="transmembrane region" description="Helical" evidence="9">
    <location>
        <begin position="361"/>
        <end position="382"/>
    </location>
</feature>
<dbReference type="InterPro" id="IPR011701">
    <property type="entry name" value="MFS"/>
</dbReference>